<evidence type="ECO:0000259" key="2">
    <source>
        <dbReference type="Pfam" id="PF25000"/>
    </source>
</evidence>
<evidence type="ECO:0000313" key="4">
    <source>
        <dbReference type="Proteomes" id="UP001412239"/>
    </source>
</evidence>
<dbReference type="InterPro" id="IPR056681">
    <property type="entry name" value="DUF7779"/>
</dbReference>
<feature type="non-terminal residue" evidence="3">
    <location>
        <position position="1"/>
    </location>
</feature>
<dbReference type="AlphaFoldDB" id="A0A292PUT1"/>
<dbReference type="InterPro" id="IPR027417">
    <property type="entry name" value="P-loop_NTPase"/>
</dbReference>
<feature type="non-terminal residue" evidence="3">
    <location>
        <position position="746"/>
    </location>
</feature>
<evidence type="ECO:0000259" key="1">
    <source>
        <dbReference type="Pfam" id="PF00931"/>
    </source>
</evidence>
<dbReference type="Proteomes" id="UP001412239">
    <property type="component" value="Unassembled WGS sequence"/>
</dbReference>
<protein>
    <submittedName>
        <fullName evidence="3">Uncharacterized protein</fullName>
    </submittedName>
</protein>
<dbReference type="InterPro" id="IPR053137">
    <property type="entry name" value="NLR-like"/>
</dbReference>
<organism evidence="3 4">
    <name type="scientific">Tuber aestivum</name>
    <name type="common">summer truffle</name>
    <dbReference type="NCBI Taxonomy" id="59557"/>
    <lineage>
        <taxon>Eukaryota</taxon>
        <taxon>Fungi</taxon>
        <taxon>Dikarya</taxon>
        <taxon>Ascomycota</taxon>
        <taxon>Pezizomycotina</taxon>
        <taxon>Pezizomycetes</taxon>
        <taxon>Pezizales</taxon>
        <taxon>Tuberaceae</taxon>
        <taxon>Tuber</taxon>
    </lineage>
</organism>
<dbReference type="Pfam" id="PF00931">
    <property type="entry name" value="NB-ARC"/>
    <property type="match status" value="1"/>
</dbReference>
<dbReference type="EMBL" id="LN891053">
    <property type="protein sequence ID" value="CUS10230.1"/>
    <property type="molecule type" value="Genomic_DNA"/>
</dbReference>
<dbReference type="InterPro" id="IPR002182">
    <property type="entry name" value="NB-ARC"/>
</dbReference>
<dbReference type="Pfam" id="PF25000">
    <property type="entry name" value="DUF7779"/>
    <property type="match status" value="1"/>
</dbReference>
<feature type="domain" description="NB-ARC" evidence="1">
    <location>
        <begin position="20"/>
        <end position="180"/>
    </location>
</feature>
<dbReference type="Gene3D" id="1.25.40.10">
    <property type="entry name" value="Tetratricopeptide repeat domain"/>
    <property type="match status" value="3"/>
</dbReference>
<dbReference type="PANTHER" id="PTHR46082">
    <property type="entry name" value="ATP/GTP-BINDING PROTEIN-RELATED"/>
    <property type="match status" value="1"/>
</dbReference>
<dbReference type="InterPro" id="IPR011990">
    <property type="entry name" value="TPR-like_helical_dom_sf"/>
</dbReference>
<dbReference type="Gene3D" id="3.40.50.300">
    <property type="entry name" value="P-loop containing nucleotide triphosphate hydrolases"/>
    <property type="match status" value="1"/>
</dbReference>
<dbReference type="InterPro" id="IPR019734">
    <property type="entry name" value="TPR_rpt"/>
</dbReference>
<keyword evidence="4" id="KW-1185">Reference proteome</keyword>
<dbReference type="PANTHER" id="PTHR46082:SF6">
    <property type="entry name" value="AAA+ ATPASE DOMAIN-CONTAINING PROTEIN-RELATED"/>
    <property type="match status" value="1"/>
</dbReference>
<name>A0A292PUT1_9PEZI</name>
<reference evidence="3" key="1">
    <citation type="submission" date="2015-10" db="EMBL/GenBank/DDBJ databases">
        <authorList>
            <person name="Regsiter A."/>
            <person name="william w."/>
        </authorList>
    </citation>
    <scope>NUCLEOTIDE SEQUENCE</scope>
    <source>
        <strain evidence="3">Montdore</strain>
    </source>
</reference>
<evidence type="ECO:0000313" key="3">
    <source>
        <dbReference type="EMBL" id="CUS10230.1"/>
    </source>
</evidence>
<dbReference type="Pfam" id="PF13374">
    <property type="entry name" value="TPR_10"/>
    <property type="match status" value="1"/>
</dbReference>
<proteinExistence type="predicted"/>
<gene>
    <name evidence="3" type="ORF">GSTUAT00005685001</name>
</gene>
<sequence length="746" mass="84851">VIPYRRNNKFTGRENLIESVKRLAHRDGHNRIALHGLGGSGKTQIALEYVFQRGSESDCHVFWVQGSGISKFSDGFRAIAQHVGIPRASGETDEENLLWSVKRWFEYPDSGNWILVIDNADNEEDFVGNSGPIAKFVPEGPGGTLIFTTRSRQIAVEQECERINVGKMEKEEAQVLFSKHFGSWRRLKDGEEEVVAAILGSVYHLPLAVVGSAAFMVQTETTPFRYWTIFQENDKRMKKLLLQKFSDARQEAKTQKSILGTYFITFRRIAEWVPAAWHLLRLISFFDRQNIPERLLRDCSVEGMDDSIEFRLAIGKLLGFSLVTAVERGDKIFYELHRLVQLSVQAYLSEELDKWSTAALGVIYRVFPEYDHELRDLCEEYLPHALAVTKDHPDSLTCAGKLAFVLQRQGKYDESAELNLSVLSGCEKILGPAHPHTLTTANNLAILRGYQGKYDESEALHRHALEGLKKVCGPNHPETLTNLNNLAIALQYQGKYDESEMISRRALEGRQNILGPEHPDTLTSINSLAIVLECKGKYDESEKLNRHALEVRERVLGKDHPDTLTSVNNLAIPLQFKENYNESERMTRRALEGRERIWGRDHPDTLASLNNLAIVLQYQRNYGESEKINRGTLEGREKILGRHHPDTLTSLNNLAIVLDLQGKYNESEIMNRRALERRGEILGSDHQDTLATLNNLAFVLRYQGKYDESEMMNRQVLERRKETLGPDHLDTLTSANNLAVVLDYQG</sequence>
<dbReference type="PRINTS" id="PR00381">
    <property type="entry name" value="KINESINLIGHT"/>
</dbReference>
<dbReference type="SUPFAM" id="SSF52540">
    <property type="entry name" value="P-loop containing nucleoside triphosphate hydrolases"/>
    <property type="match status" value="1"/>
</dbReference>
<dbReference type="Pfam" id="PF13424">
    <property type="entry name" value="TPR_12"/>
    <property type="match status" value="4"/>
</dbReference>
<dbReference type="SMART" id="SM00028">
    <property type="entry name" value="TPR"/>
    <property type="match status" value="5"/>
</dbReference>
<accession>A0A292PUT1</accession>
<feature type="domain" description="DUF7779" evidence="2">
    <location>
        <begin position="274"/>
        <end position="351"/>
    </location>
</feature>
<dbReference type="SUPFAM" id="SSF48452">
    <property type="entry name" value="TPR-like"/>
    <property type="match status" value="3"/>
</dbReference>
<dbReference type="GO" id="GO:0043531">
    <property type="term" value="F:ADP binding"/>
    <property type="evidence" value="ECO:0007669"/>
    <property type="project" value="InterPro"/>
</dbReference>